<organism evidence="1 2">
    <name type="scientific">Sporothrix bragantina</name>
    <dbReference type="NCBI Taxonomy" id="671064"/>
    <lineage>
        <taxon>Eukaryota</taxon>
        <taxon>Fungi</taxon>
        <taxon>Dikarya</taxon>
        <taxon>Ascomycota</taxon>
        <taxon>Pezizomycotina</taxon>
        <taxon>Sordariomycetes</taxon>
        <taxon>Sordariomycetidae</taxon>
        <taxon>Ophiostomatales</taxon>
        <taxon>Ophiostomataceae</taxon>
        <taxon>Sporothrix</taxon>
    </lineage>
</organism>
<evidence type="ECO:0000313" key="2">
    <source>
        <dbReference type="Proteomes" id="UP001642406"/>
    </source>
</evidence>
<dbReference type="Proteomes" id="UP001642406">
    <property type="component" value="Unassembled WGS sequence"/>
</dbReference>
<dbReference type="EMBL" id="CAWUHC010000022">
    <property type="protein sequence ID" value="CAK7218072.1"/>
    <property type="molecule type" value="Genomic_DNA"/>
</dbReference>
<reference evidence="1 2" key="1">
    <citation type="submission" date="2024-01" db="EMBL/GenBank/DDBJ databases">
        <authorList>
            <person name="Allen C."/>
            <person name="Tagirdzhanova G."/>
        </authorList>
    </citation>
    <scope>NUCLEOTIDE SEQUENCE [LARGE SCALE GENOMIC DNA]</scope>
</reference>
<keyword evidence="2" id="KW-1185">Reference proteome</keyword>
<comment type="caution">
    <text evidence="1">The sequence shown here is derived from an EMBL/GenBank/DDBJ whole genome shotgun (WGS) entry which is preliminary data.</text>
</comment>
<sequence>MAILSEIVRFVLPTTRRSDFARLCARLASHSAVRSQYFGPSIAVSLPILQNEMCWMIQWRGARPPELQKLVAELSPDHAATSLILTLDDSQATSLEKALEAPICQFATIRLQDTAPISDPMLQHSMHKTFTDCYLADDGFIDGTWAYASNTNDVSGVSWTKTETTTEVDTRDRKLGIYALGWTSRAAHDAYSKTSLFAEEIDKLQPWFAPGTGAWYVEFEKYDKE</sequence>
<protein>
    <submittedName>
        <fullName evidence="1">Uncharacterized protein</fullName>
    </submittedName>
</protein>
<proteinExistence type="predicted"/>
<gene>
    <name evidence="1" type="ORF">SBRCBS47491_003382</name>
</gene>
<name>A0ABP0BEZ9_9PEZI</name>
<accession>A0ABP0BEZ9</accession>
<evidence type="ECO:0000313" key="1">
    <source>
        <dbReference type="EMBL" id="CAK7218072.1"/>
    </source>
</evidence>